<evidence type="ECO:0000259" key="1">
    <source>
        <dbReference type="Pfam" id="PF07484"/>
    </source>
</evidence>
<comment type="caution">
    <text evidence="2">The sequence shown here is derived from an EMBL/GenBank/DDBJ whole genome shotgun (WGS) entry which is preliminary data.</text>
</comment>
<sequence>MYEPFIAAIVLFAGNFGPRGWYLCMGQIMSISQNTALFSLLGTSFGGNGQTTFALPDLRGRAPIGTGQGPGLPPINLGQIGGAPTHTLIITEMPAHNHVAMPNLTATPSASTAPGTSNTPAVTMVPAVLPSIGGGPAAQQIKGYAAQDNTTTLAPGAVTGSVTIGIAGGSQPHNIMQPYLGMNYIIAVEGVYPSRN</sequence>
<dbReference type="Pfam" id="PF07484">
    <property type="entry name" value="Collar"/>
    <property type="match status" value="1"/>
</dbReference>
<feature type="domain" description="Phage tail collar" evidence="1">
    <location>
        <begin position="8"/>
        <end position="63"/>
    </location>
</feature>
<protein>
    <submittedName>
        <fullName evidence="2">Tail fiber protein</fullName>
    </submittedName>
</protein>
<organism evidence="2 3">
    <name type="scientific">Chitinophaga rhizophila</name>
    <dbReference type="NCBI Taxonomy" id="2866212"/>
    <lineage>
        <taxon>Bacteria</taxon>
        <taxon>Pseudomonadati</taxon>
        <taxon>Bacteroidota</taxon>
        <taxon>Chitinophagia</taxon>
        <taxon>Chitinophagales</taxon>
        <taxon>Chitinophagaceae</taxon>
        <taxon>Chitinophaga</taxon>
    </lineage>
</organism>
<accession>A0ABS7GBT4</accession>
<proteinExistence type="predicted"/>
<dbReference type="Gene3D" id="3.90.1340.10">
    <property type="entry name" value="Phage tail collar domain"/>
    <property type="match status" value="1"/>
</dbReference>
<evidence type="ECO:0000313" key="3">
    <source>
        <dbReference type="Proteomes" id="UP000812961"/>
    </source>
</evidence>
<keyword evidence="3" id="KW-1185">Reference proteome</keyword>
<dbReference type="Proteomes" id="UP000812961">
    <property type="component" value="Unassembled WGS sequence"/>
</dbReference>
<dbReference type="RefSeq" id="WP_220249808.1">
    <property type="nucleotide sequence ID" value="NZ_JAICCF010000002.1"/>
</dbReference>
<evidence type="ECO:0000313" key="2">
    <source>
        <dbReference type="EMBL" id="MBW8684590.1"/>
    </source>
</evidence>
<dbReference type="InterPro" id="IPR011083">
    <property type="entry name" value="Phage_tail_collar_dom"/>
</dbReference>
<reference evidence="2 3" key="1">
    <citation type="submission" date="2021-08" db="EMBL/GenBank/DDBJ databases">
        <title>The genome sequence of Chitinophaga sp. B61.</title>
        <authorList>
            <person name="Zhang X."/>
        </authorList>
    </citation>
    <scope>NUCLEOTIDE SEQUENCE [LARGE SCALE GENOMIC DNA]</scope>
    <source>
        <strain evidence="2 3">B61</strain>
    </source>
</reference>
<dbReference type="InterPro" id="IPR037053">
    <property type="entry name" value="Phage_tail_collar_dom_sf"/>
</dbReference>
<dbReference type="EMBL" id="JAICCF010000002">
    <property type="protein sequence ID" value="MBW8684590.1"/>
    <property type="molecule type" value="Genomic_DNA"/>
</dbReference>
<gene>
    <name evidence="2" type="ORF">K1Y79_09620</name>
</gene>
<name>A0ABS7GBT4_9BACT</name>
<dbReference type="SUPFAM" id="SSF88874">
    <property type="entry name" value="Receptor-binding domain of short tail fibre protein gp12"/>
    <property type="match status" value="1"/>
</dbReference>